<gene>
    <name evidence="1" type="primary">X975_12835</name>
    <name evidence="1" type="ORF">NPIL_395231</name>
</gene>
<dbReference type="AlphaFoldDB" id="A0A8X6UK63"/>
<dbReference type="OrthoDB" id="6433752at2759"/>
<proteinExistence type="predicted"/>
<dbReference type="GO" id="GO:0003676">
    <property type="term" value="F:nucleic acid binding"/>
    <property type="evidence" value="ECO:0007669"/>
    <property type="project" value="InterPro"/>
</dbReference>
<accession>A0A8X6UK63</accession>
<dbReference type="Proteomes" id="UP000887013">
    <property type="component" value="Unassembled WGS sequence"/>
</dbReference>
<evidence type="ECO:0000313" key="1">
    <source>
        <dbReference type="EMBL" id="GFU29824.1"/>
    </source>
</evidence>
<protein>
    <submittedName>
        <fullName evidence="1">Histone-lysine N-methyltransferase SETMAR</fullName>
    </submittedName>
</protein>
<dbReference type="InterPro" id="IPR036397">
    <property type="entry name" value="RNaseH_sf"/>
</dbReference>
<dbReference type="PANTHER" id="PTHR46060:SF1">
    <property type="entry name" value="MARINER MOS1 TRANSPOSASE-LIKE PROTEIN"/>
    <property type="match status" value="1"/>
</dbReference>
<dbReference type="Gene3D" id="3.30.420.10">
    <property type="entry name" value="Ribonuclease H-like superfamily/Ribonuclease H"/>
    <property type="match status" value="1"/>
</dbReference>
<dbReference type="InterPro" id="IPR052709">
    <property type="entry name" value="Transposase-MT_Hybrid"/>
</dbReference>
<reference evidence="1" key="1">
    <citation type="submission" date="2020-08" db="EMBL/GenBank/DDBJ databases">
        <title>Multicomponent nature underlies the extraordinary mechanical properties of spider dragline silk.</title>
        <authorList>
            <person name="Kono N."/>
            <person name="Nakamura H."/>
            <person name="Mori M."/>
            <person name="Yoshida Y."/>
            <person name="Ohtoshi R."/>
            <person name="Malay A.D."/>
            <person name="Moran D.A.P."/>
            <person name="Tomita M."/>
            <person name="Numata K."/>
            <person name="Arakawa K."/>
        </authorList>
    </citation>
    <scope>NUCLEOTIDE SEQUENCE</scope>
</reference>
<organism evidence="1 2">
    <name type="scientific">Nephila pilipes</name>
    <name type="common">Giant wood spider</name>
    <name type="synonym">Nephila maculata</name>
    <dbReference type="NCBI Taxonomy" id="299642"/>
    <lineage>
        <taxon>Eukaryota</taxon>
        <taxon>Metazoa</taxon>
        <taxon>Ecdysozoa</taxon>
        <taxon>Arthropoda</taxon>
        <taxon>Chelicerata</taxon>
        <taxon>Arachnida</taxon>
        <taxon>Araneae</taxon>
        <taxon>Araneomorphae</taxon>
        <taxon>Entelegynae</taxon>
        <taxon>Araneoidea</taxon>
        <taxon>Nephilidae</taxon>
        <taxon>Nephila</taxon>
    </lineage>
</organism>
<dbReference type="EMBL" id="BMAW01129301">
    <property type="protein sequence ID" value="GFU29824.1"/>
    <property type="molecule type" value="Genomic_DNA"/>
</dbReference>
<sequence>MENQFLPRMIAADETWCHHFDSAIKCMSMEWQNPSSPLLLEWLPASSTVNAAMNCATLHELRKNIKIHRRGILSRGAIILHDNARPHIAVACQTLLRQFPWLSSRTSLLQSEHLAV</sequence>
<keyword evidence="2" id="KW-1185">Reference proteome</keyword>
<comment type="caution">
    <text evidence="1">The sequence shown here is derived from an EMBL/GenBank/DDBJ whole genome shotgun (WGS) entry which is preliminary data.</text>
</comment>
<name>A0A8X6UK63_NEPPI</name>
<evidence type="ECO:0000313" key="2">
    <source>
        <dbReference type="Proteomes" id="UP000887013"/>
    </source>
</evidence>
<dbReference type="PANTHER" id="PTHR46060">
    <property type="entry name" value="MARINER MOS1 TRANSPOSASE-LIKE PROTEIN"/>
    <property type="match status" value="1"/>
</dbReference>